<sequence>MYSKPKTKKGSIAKSNNQKLNKYDDEITKLIGIHYHNEFLCKRLDMLEEWINTGQVFLPEIFELMSKYHDNNSFGSVENFKSLVQKTIDCLDQYFTLKIKIRKYIEDVEGKNVCEITNIRDDLRTMLNSYKTSKEEKKRINQLNNECEKFCKPFFTVPTAVKMMEWILVCMVIILLIASYVLSSVFEMDVYEIVYVKYAVEVICSLIPLAASAWMIYRINRCMHNGIDTRAALVKIIPLVISGMLTMVYVVNSVMKRYVFDVSSVMIMFGMALMSVVMMRYIVNEKLSIVDWIVNVVALTLAISSQIDRIVHAEDNGVINEKLMKMVIVIVAMLVLLWNLLLKKVIMGDNFNRKKNLNMNDRDEPKRRESLMKSLLNYLLVVMMAAMIVIETGNDFVAAQIRKYMNATNVNDVSVV</sequence>
<keyword evidence="1" id="KW-0812">Transmembrane</keyword>
<dbReference type="InParanoid" id="A0A0B2UIK1"/>
<dbReference type="EMBL" id="JOKQ01000014">
    <property type="protein sequence ID" value="KHN68780.1"/>
    <property type="molecule type" value="Genomic_DNA"/>
</dbReference>
<feature type="transmembrane region" description="Helical" evidence="1">
    <location>
        <begin position="198"/>
        <end position="220"/>
    </location>
</feature>
<feature type="transmembrane region" description="Helical" evidence="1">
    <location>
        <begin position="258"/>
        <end position="277"/>
    </location>
</feature>
<evidence type="ECO:0000313" key="3">
    <source>
        <dbReference type="Proteomes" id="UP000031056"/>
    </source>
</evidence>
<feature type="transmembrane region" description="Helical" evidence="1">
    <location>
        <begin position="375"/>
        <end position="393"/>
    </location>
</feature>
<feature type="transmembrane region" description="Helical" evidence="1">
    <location>
        <begin position="166"/>
        <end position="186"/>
    </location>
</feature>
<dbReference type="RefSeq" id="XP_014562822.1">
    <property type="nucleotide sequence ID" value="XM_014707336.1"/>
</dbReference>
<gene>
    <name evidence="2" type="ORF">M896_140040</name>
</gene>
<dbReference type="AlphaFoldDB" id="A0A0B2UIK1"/>
<protein>
    <submittedName>
        <fullName evidence="2">Uncharacterized protein</fullName>
    </submittedName>
</protein>
<dbReference type="HOGENOM" id="CLU_660731_0_0_1"/>
<keyword evidence="3" id="KW-1185">Reference proteome</keyword>
<proteinExistence type="predicted"/>
<dbReference type="VEuPathDB" id="MicrosporidiaDB:M896_140040"/>
<evidence type="ECO:0000256" key="1">
    <source>
        <dbReference type="SAM" id="Phobius"/>
    </source>
</evidence>
<accession>A0A0B2UIK1</accession>
<dbReference type="Proteomes" id="UP000031056">
    <property type="component" value="Unassembled WGS sequence"/>
</dbReference>
<reference evidence="2 3" key="1">
    <citation type="journal article" date="2014" name="MBio">
        <title>The Ordospora colligata genome; evolution of extreme reduction in microsporidia and host-to-parasite horizontal gene transfer.</title>
        <authorList>
            <person name="Pombert J.-F."/>
            <person name="Haag K.L."/>
            <person name="Beidas S."/>
            <person name="Ebert D."/>
            <person name="Keeling P.J."/>
        </authorList>
    </citation>
    <scope>NUCLEOTIDE SEQUENCE [LARGE SCALE GENOMIC DNA]</scope>
    <source>
        <strain evidence="2 3">OC4</strain>
    </source>
</reference>
<feature type="transmembrane region" description="Helical" evidence="1">
    <location>
        <begin position="327"/>
        <end position="346"/>
    </location>
</feature>
<feature type="transmembrane region" description="Helical" evidence="1">
    <location>
        <begin position="232"/>
        <end position="252"/>
    </location>
</feature>
<organism evidence="2 3">
    <name type="scientific">Ordospora colligata OC4</name>
    <dbReference type="NCBI Taxonomy" id="1354746"/>
    <lineage>
        <taxon>Eukaryota</taxon>
        <taxon>Fungi</taxon>
        <taxon>Fungi incertae sedis</taxon>
        <taxon>Microsporidia</taxon>
        <taxon>Ordosporidae</taxon>
        <taxon>Ordospora</taxon>
    </lineage>
</organism>
<name>A0A0B2UIK1_9MICR</name>
<evidence type="ECO:0000313" key="2">
    <source>
        <dbReference type="EMBL" id="KHN68780.1"/>
    </source>
</evidence>
<comment type="caution">
    <text evidence="2">The sequence shown here is derived from an EMBL/GenBank/DDBJ whole genome shotgun (WGS) entry which is preliminary data.</text>
</comment>
<keyword evidence="1" id="KW-0472">Membrane</keyword>
<keyword evidence="1" id="KW-1133">Transmembrane helix</keyword>
<feature type="transmembrane region" description="Helical" evidence="1">
    <location>
        <begin position="289"/>
        <end position="307"/>
    </location>
</feature>
<dbReference type="GeneID" id="26262718"/>